<keyword evidence="1" id="KW-0812">Transmembrane</keyword>
<feature type="transmembrane region" description="Helical" evidence="1">
    <location>
        <begin position="48"/>
        <end position="68"/>
    </location>
</feature>
<dbReference type="Proteomes" id="UP000460142">
    <property type="component" value="Unassembled WGS sequence"/>
</dbReference>
<dbReference type="EMBL" id="MSTQ01000022">
    <property type="protein sequence ID" value="OLT99575.1"/>
    <property type="molecule type" value="Genomic_DNA"/>
</dbReference>
<dbReference type="AlphaFoldDB" id="A0A1H0TLX7"/>
<feature type="transmembrane region" description="Helical" evidence="1">
    <location>
        <begin position="7"/>
        <end position="28"/>
    </location>
</feature>
<accession>A0A1H0TLX7</accession>
<dbReference type="EMBL" id="LT629709">
    <property type="protein sequence ID" value="SDP54851.1"/>
    <property type="molecule type" value="Genomic_DNA"/>
</dbReference>
<evidence type="ECO:0000313" key="7">
    <source>
        <dbReference type="Proteomes" id="UP000460142"/>
    </source>
</evidence>
<name>A0A1H0TLX7_PSERE</name>
<reference evidence="3" key="2">
    <citation type="submission" date="2017-01" db="EMBL/GenBank/DDBJ databases">
        <authorList>
            <person name="Mah S.A."/>
            <person name="Swanson W.J."/>
            <person name="Moy G.W."/>
            <person name="Vacquier V.D."/>
        </authorList>
    </citation>
    <scope>NUCLEOTIDE SEQUENCE [LARGE SCALE GENOMIC DNA]</scope>
    <source>
        <strain evidence="3">MT1</strain>
    </source>
</reference>
<dbReference type="Pfam" id="PF11391">
    <property type="entry name" value="DUF2798"/>
    <property type="match status" value="1"/>
</dbReference>
<evidence type="ECO:0000256" key="1">
    <source>
        <dbReference type="SAM" id="Phobius"/>
    </source>
</evidence>
<keyword evidence="1" id="KW-1133">Transmembrane helix</keyword>
<protein>
    <submittedName>
        <fullName evidence="2">DUF2798 domain-containing protein</fullName>
    </submittedName>
    <submittedName>
        <fullName evidence="3">GNAT family acetyltransferase</fullName>
    </submittedName>
</protein>
<reference evidence="5" key="3">
    <citation type="submission" date="2017-01" db="EMBL/GenBank/DDBJ databases">
        <authorList>
            <person name="Poblete-Castro I."/>
        </authorList>
    </citation>
    <scope>NUCLEOTIDE SEQUENCE [LARGE SCALE GENOMIC DNA]</scope>
    <source>
        <strain evidence="5">DSM 18361 / CCUG 53116 / MT1</strain>
    </source>
</reference>
<gene>
    <name evidence="3" type="ORF">BVK86_25190</name>
    <name evidence="2" type="ORF">F7R15_26325</name>
    <name evidence="4" type="ORF">SAMN04490202_4802</name>
</gene>
<proteinExistence type="predicted"/>
<keyword evidence="3" id="KW-0808">Transferase</keyword>
<evidence type="ECO:0000313" key="6">
    <source>
        <dbReference type="Proteomes" id="UP000198549"/>
    </source>
</evidence>
<dbReference type="Proteomes" id="UP000186756">
    <property type="component" value="Unassembled WGS sequence"/>
</dbReference>
<organism evidence="4 6">
    <name type="scientific">Pseudomonas reinekei</name>
    <dbReference type="NCBI Taxonomy" id="395598"/>
    <lineage>
        <taxon>Bacteria</taxon>
        <taxon>Pseudomonadati</taxon>
        <taxon>Pseudomonadota</taxon>
        <taxon>Gammaproteobacteria</taxon>
        <taxon>Pseudomonadales</taxon>
        <taxon>Pseudomonadaceae</taxon>
        <taxon>Pseudomonas</taxon>
    </lineage>
</organism>
<dbReference type="OrthoDB" id="4557675at2"/>
<dbReference type="RefSeq" id="WP_075948958.1">
    <property type="nucleotide sequence ID" value="NZ_LT629709.1"/>
</dbReference>
<evidence type="ECO:0000313" key="3">
    <source>
        <dbReference type="EMBL" id="OLT99575.1"/>
    </source>
</evidence>
<evidence type="ECO:0000313" key="2">
    <source>
        <dbReference type="EMBL" id="KAB0481000.1"/>
    </source>
</evidence>
<reference evidence="4 6" key="1">
    <citation type="submission" date="2016-10" db="EMBL/GenBank/DDBJ databases">
        <authorList>
            <person name="de Groot N.N."/>
        </authorList>
    </citation>
    <scope>NUCLEOTIDE SEQUENCE [LARGE SCALE GENOMIC DNA]</scope>
    <source>
        <strain evidence="4 6">BS3776</strain>
    </source>
</reference>
<evidence type="ECO:0000313" key="4">
    <source>
        <dbReference type="EMBL" id="SDP54851.1"/>
    </source>
</evidence>
<reference evidence="2 7" key="4">
    <citation type="submission" date="2019-09" db="EMBL/GenBank/DDBJ databases">
        <title>Draft genome sequences of 48 bacterial type strains from the CCUG.</title>
        <authorList>
            <person name="Tunovic T."/>
            <person name="Pineiro-Iglesias B."/>
            <person name="Unosson C."/>
            <person name="Inganas E."/>
            <person name="Ohlen M."/>
            <person name="Cardew S."/>
            <person name="Jensie-Markopoulos S."/>
            <person name="Salva-Serra F."/>
            <person name="Jaen-Luchoro D."/>
            <person name="Karlsson R."/>
            <person name="Svensson-Stadler L."/>
            <person name="Chun J."/>
            <person name="Moore E."/>
        </authorList>
    </citation>
    <scope>NUCLEOTIDE SEQUENCE [LARGE SCALE GENOMIC DNA]</scope>
    <source>
        <strain evidence="2 7">CCUG 53116</strain>
    </source>
</reference>
<dbReference type="InterPro" id="IPR021529">
    <property type="entry name" value="DUF2798"/>
</dbReference>
<dbReference type="Proteomes" id="UP000198549">
    <property type="component" value="Chromosome I"/>
</dbReference>
<dbReference type="EMBL" id="VZPS01000026">
    <property type="protein sequence ID" value="KAB0481000.1"/>
    <property type="molecule type" value="Genomic_DNA"/>
</dbReference>
<keyword evidence="5" id="KW-1185">Reference proteome</keyword>
<sequence>MKIPSRYEHFVFGIVQSGLTCLVAAAIATRPHAFEIAFVGRWLSSWMLSWALIVPVVLLAAPLIRSLVRSLTVAGE</sequence>
<evidence type="ECO:0000313" key="5">
    <source>
        <dbReference type="Proteomes" id="UP000186756"/>
    </source>
</evidence>
<dbReference type="GO" id="GO:0016740">
    <property type="term" value="F:transferase activity"/>
    <property type="evidence" value="ECO:0007669"/>
    <property type="project" value="UniProtKB-KW"/>
</dbReference>
<keyword evidence="1" id="KW-0472">Membrane</keyword>